<organism evidence="2 3">
    <name type="scientific">Heterodera trifolii</name>
    <dbReference type="NCBI Taxonomy" id="157864"/>
    <lineage>
        <taxon>Eukaryota</taxon>
        <taxon>Metazoa</taxon>
        <taxon>Ecdysozoa</taxon>
        <taxon>Nematoda</taxon>
        <taxon>Chromadorea</taxon>
        <taxon>Rhabditida</taxon>
        <taxon>Tylenchina</taxon>
        <taxon>Tylenchomorpha</taxon>
        <taxon>Tylenchoidea</taxon>
        <taxon>Heteroderidae</taxon>
        <taxon>Heteroderinae</taxon>
        <taxon>Heterodera</taxon>
    </lineage>
</organism>
<evidence type="ECO:0000256" key="1">
    <source>
        <dbReference type="SAM" id="MobiDB-lite"/>
    </source>
</evidence>
<accession>A0ABD2LIR4</accession>
<gene>
    <name evidence="2" type="ORF">niasHT_013635</name>
</gene>
<dbReference type="Proteomes" id="UP001620626">
    <property type="component" value="Unassembled WGS sequence"/>
</dbReference>
<dbReference type="EMBL" id="JBICBT010000399">
    <property type="protein sequence ID" value="KAL3115054.1"/>
    <property type="molecule type" value="Genomic_DNA"/>
</dbReference>
<name>A0ABD2LIR4_9BILA</name>
<dbReference type="AlphaFoldDB" id="A0ABD2LIR4"/>
<proteinExistence type="predicted"/>
<sequence>MVETFDSNVPFDHSLVGAKTRECLFVFQIFETIFMRSMDGLGQKVEQPEGIGDGNGKNFDDRFFTKGQICIVRQKRRGARGQQQAPQAQAQARSLTHSFIHSSNSRGNLLVALRSMAVGRECGGGGDG</sequence>
<comment type="caution">
    <text evidence="2">The sequence shown here is derived from an EMBL/GenBank/DDBJ whole genome shotgun (WGS) entry which is preliminary data.</text>
</comment>
<evidence type="ECO:0000313" key="2">
    <source>
        <dbReference type="EMBL" id="KAL3115054.1"/>
    </source>
</evidence>
<evidence type="ECO:0000313" key="3">
    <source>
        <dbReference type="Proteomes" id="UP001620626"/>
    </source>
</evidence>
<reference evidence="2 3" key="1">
    <citation type="submission" date="2024-10" db="EMBL/GenBank/DDBJ databases">
        <authorList>
            <person name="Kim D."/>
        </authorList>
    </citation>
    <scope>NUCLEOTIDE SEQUENCE [LARGE SCALE GENOMIC DNA]</scope>
    <source>
        <strain evidence="2">BH-2024</strain>
    </source>
</reference>
<keyword evidence="3" id="KW-1185">Reference proteome</keyword>
<protein>
    <submittedName>
        <fullName evidence="2">Uncharacterized protein</fullName>
    </submittedName>
</protein>
<feature type="compositionally biased region" description="Low complexity" evidence="1">
    <location>
        <begin position="80"/>
        <end position="93"/>
    </location>
</feature>
<feature type="region of interest" description="Disordered" evidence="1">
    <location>
        <begin position="75"/>
        <end position="95"/>
    </location>
</feature>